<dbReference type="AlphaFoldDB" id="A0A2I0K187"/>
<comment type="caution">
    <text evidence="2">The sequence shown here is derived from an EMBL/GenBank/DDBJ whole genome shotgun (WGS) entry which is preliminary data.</text>
</comment>
<organism evidence="2 3">
    <name type="scientific">Punica granatum</name>
    <name type="common">Pomegranate</name>
    <dbReference type="NCBI Taxonomy" id="22663"/>
    <lineage>
        <taxon>Eukaryota</taxon>
        <taxon>Viridiplantae</taxon>
        <taxon>Streptophyta</taxon>
        <taxon>Embryophyta</taxon>
        <taxon>Tracheophyta</taxon>
        <taxon>Spermatophyta</taxon>
        <taxon>Magnoliopsida</taxon>
        <taxon>eudicotyledons</taxon>
        <taxon>Gunneridae</taxon>
        <taxon>Pentapetalae</taxon>
        <taxon>rosids</taxon>
        <taxon>malvids</taxon>
        <taxon>Myrtales</taxon>
        <taxon>Lythraceae</taxon>
        <taxon>Punica</taxon>
    </lineage>
</organism>
<feature type="compositionally biased region" description="Basic and acidic residues" evidence="1">
    <location>
        <begin position="73"/>
        <end position="92"/>
    </location>
</feature>
<evidence type="ECO:0000313" key="3">
    <source>
        <dbReference type="Proteomes" id="UP000233551"/>
    </source>
</evidence>
<evidence type="ECO:0000256" key="1">
    <source>
        <dbReference type="SAM" id="MobiDB-lite"/>
    </source>
</evidence>
<keyword evidence="3" id="KW-1185">Reference proteome</keyword>
<protein>
    <submittedName>
        <fullName evidence="2">Uncharacterized protein</fullName>
    </submittedName>
</protein>
<dbReference type="Proteomes" id="UP000233551">
    <property type="component" value="Unassembled WGS sequence"/>
</dbReference>
<sequence>MQQQFERLEVVFGDIRDRMDRQDQRIDQMQREQPRQHVQVPNARRLIRQPPNPHDEEDDEIASVGSVKRARGVRNEGRRHGRRDQAIRDGVDRNIGSIKMMIPPFQERNDPDAFIE</sequence>
<name>A0A2I0K187_PUNGR</name>
<feature type="compositionally biased region" description="Basic and acidic residues" evidence="1">
    <location>
        <begin position="26"/>
        <end position="35"/>
    </location>
</feature>
<proteinExistence type="predicted"/>
<reference evidence="2 3" key="1">
    <citation type="submission" date="2017-11" db="EMBL/GenBank/DDBJ databases">
        <title>De-novo sequencing of pomegranate (Punica granatum L.) genome.</title>
        <authorList>
            <person name="Akparov Z."/>
            <person name="Amiraslanov A."/>
            <person name="Hajiyeva S."/>
            <person name="Abbasov M."/>
            <person name="Kaur K."/>
            <person name="Hamwieh A."/>
            <person name="Solovyev V."/>
            <person name="Salamov A."/>
            <person name="Braich B."/>
            <person name="Kosarev P."/>
            <person name="Mahmoud A."/>
            <person name="Hajiyev E."/>
            <person name="Babayeva S."/>
            <person name="Izzatullayeva V."/>
            <person name="Mammadov A."/>
            <person name="Mammadov A."/>
            <person name="Sharifova S."/>
            <person name="Ojaghi J."/>
            <person name="Eynullazada K."/>
            <person name="Bayramov B."/>
            <person name="Abdulazimova A."/>
            <person name="Shahmuradov I."/>
        </authorList>
    </citation>
    <scope>NUCLEOTIDE SEQUENCE [LARGE SCALE GENOMIC DNA]</scope>
    <source>
        <strain evidence="3">cv. AG2017</strain>
        <tissue evidence="2">Leaf</tissue>
    </source>
</reference>
<feature type="compositionally biased region" description="Basic and acidic residues" evidence="1">
    <location>
        <begin position="107"/>
        <end position="116"/>
    </location>
</feature>
<feature type="region of interest" description="Disordered" evidence="1">
    <location>
        <begin position="26"/>
        <end position="116"/>
    </location>
</feature>
<dbReference type="EMBL" id="PGOL01000977">
    <property type="protein sequence ID" value="PKI62318.1"/>
    <property type="molecule type" value="Genomic_DNA"/>
</dbReference>
<gene>
    <name evidence="2" type="ORF">CRG98_017319</name>
</gene>
<evidence type="ECO:0000313" key="2">
    <source>
        <dbReference type="EMBL" id="PKI62318.1"/>
    </source>
</evidence>
<accession>A0A2I0K187</accession>